<evidence type="ECO:0000256" key="3">
    <source>
        <dbReference type="ARBA" id="ARBA00023295"/>
    </source>
</evidence>
<keyword evidence="7" id="KW-1185">Reference proteome</keyword>
<gene>
    <name evidence="6" type="ORF">F2P45_01480</name>
</gene>
<evidence type="ECO:0000313" key="6">
    <source>
        <dbReference type="EMBL" id="NHZ87708.1"/>
    </source>
</evidence>
<keyword evidence="3 4" id="KW-0326">Glycosidase</keyword>
<comment type="similarity">
    <text evidence="1 4">Belongs to the glycosyl hydrolase 28 family.</text>
</comment>
<keyword evidence="2 4" id="KW-0378">Hydrolase</keyword>
<name>A0ABX0NLM3_9BURK</name>
<dbReference type="PROSITE" id="PS51318">
    <property type="entry name" value="TAT"/>
    <property type="match status" value="1"/>
</dbReference>
<keyword evidence="5" id="KW-0732">Signal</keyword>
<protein>
    <submittedName>
        <fullName evidence="6">Endopolygalacturonase</fullName>
    </submittedName>
</protein>
<accession>A0ABX0NLM3</accession>
<dbReference type="Pfam" id="PF00295">
    <property type="entry name" value="Glyco_hydro_28"/>
    <property type="match status" value="1"/>
</dbReference>
<evidence type="ECO:0000256" key="2">
    <source>
        <dbReference type="ARBA" id="ARBA00022801"/>
    </source>
</evidence>
<feature type="chain" id="PRO_5045578531" evidence="5">
    <location>
        <begin position="36"/>
        <end position="615"/>
    </location>
</feature>
<dbReference type="PANTHER" id="PTHR31339:SF86">
    <property type="entry name" value="PECTATE LYASE SUPERFAMILY PROTEIN DOMAIN-CONTAINING PROTEIN"/>
    <property type="match status" value="1"/>
</dbReference>
<evidence type="ECO:0000256" key="4">
    <source>
        <dbReference type="RuleBase" id="RU361169"/>
    </source>
</evidence>
<dbReference type="PANTHER" id="PTHR31339">
    <property type="entry name" value="PECTIN LYASE-RELATED"/>
    <property type="match status" value="1"/>
</dbReference>
<dbReference type="InterPro" id="IPR051801">
    <property type="entry name" value="GH28_Enzymes"/>
</dbReference>
<dbReference type="InterPro" id="IPR000743">
    <property type="entry name" value="Glyco_hydro_28"/>
</dbReference>
<sequence>MNKHPIDSRRRALLRGAGAASLALGGGAISLPAAAAAEAEAKADNKSSDPWRQAQAIAARFKQPLVFRKQDFVITAHGAKPCKVTRVKGFIGHHEPGMVSTPAAGAHDCYPAIAAAIAVCAKAGGGRVVIPAGAWLCKGPIVLRSNVHVHLKSGAHVFFSNDPDDFAKYGEVDCGPNGKLTLSRWQSNDCLNYSPLVYAHKQNNIALTGEDWTSILDGQGGVPLGGGDCWWDWKVKRTGARELLSQVAVNPANPPSILTVAPNLTPSQVKLIEGESSRWRNDESYLPSLSEAGVPVGKRVFGRGHYLRPCMVEFIGCDKVLLKGYQVNQAPFWLHHPVACRDLEIRKVHMDSMGPNSDGFDPEACNYVLVEDCTFNTGDDCIAIKAGKNLDTQFGPTQNVLIQKCIMNSGHGGVTLGSEMSGGIEHVYAQDVEFRNVNWATSPLSTAIRMKTNMNRGGFLKHFYVRNVTIPNGVQTTPQYYNPLPGSPIAPKSVSSSAGAVITIDCDYAPTADNVRTRPPVVSNVHISNVRVGNVKTKAGTFSCFQAIMLLGPVAFDYNGDDPSRIVPITDVTITDCDFGIPANAETPWFAYNVKSAKLTNVTIAGKVVNTTVTA</sequence>
<dbReference type="InterPro" id="IPR012334">
    <property type="entry name" value="Pectin_lyas_fold"/>
</dbReference>
<organism evidence="6 7">
    <name type="scientific">Massilia mucilaginosa</name>
    <dbReference type="NCBI Taxonomy" id="2609282"/>
    <lineage>
        <taxon>Bacteria</taxon>
        <taxon>Pseudomonadati</taxon>
        <taxon>Pseudomonadota</taxon>
        <taxon>Betaproteobacteria</taxon>
        <taxon>Burkholderiales</taxon>
        <taxon>Oxalobacteraceae</taxon>
        <taxon>Telluria group</taxon>
        <taxon>Massilia</taxon>
    </lineage>
</organism>
<evidence type="ECO:0000313" key="7">
    <source>
        <dbReference type="Proteomes" id="UP000609726"/>
    </source>
</evidence>
<dbReference type="RefSeq" id="WP_166870000.1">
    <property type="nucleotide sequence ID" value="NZ_WHJH01000001.1"/>
</dbReference>
<dbReference type="Gene3D" id="2.160.20.10">
    <property type="entry name" value="Single-stranded right-handed beta-helix, Pectin lyase-like"/>
    <property type="match status" value="1"/>
</dbReference>
<feature type="signal peptide" evidence="5">
    <location>
        <begin position="1"/>
        <end position="35"/>
    </location>
</feature>
<dbReference type="InterPro" id="IPR006311">
    <property type="entry name" value="TAT_signal"/>
</dbReference>
<dbReference type="SUPFAM" id="SSF51126">
    <property type="entry name" value="Pectin lyase-like"/>
    <property type="match status" value="1"/>
</dbReference>
<reference evidence="6 7" key="1">
    <citation type="submission" date="2019-10" db="EMBL/GenBank/DDBJ databases">
        <title>Taxonomy of Antarctic Massilia spp.: description of Massilia rubra sp. nov., Massilia aquatica sp. nov., Massilia mucilaginosa sp. nov., Massilia frigida sp. nov. isolated from streams, lakes and regoliths.</title>
        <authorList>
            <person name="Holochova P."/>
            <person name="Sedlacek I."/>
            <person name="Kralova S."/>
            <person name="Maslanova I."/>
            <person name="Busse H.-J."/>
            <person name="Stankova E."/>
            <person name="Vrbovska V."/>
            <person name="Kovarovic V."/>
            <person name="Bartak M."/>
            <person name="Svec P."/>
            <person name="Pantucek R."/>
        </authorList>
    </citation>
    <scope>NUCLEOTIDE SEQUENCE [LARGE SCALE GENOMIC DNA]</scope>
    <source>
        <strain evidence="6 7">CCM 8733</strain>
    </source>
</reference>
<dbReference type="PROSITE" id="PS00502">
    <property type="entry name" value="POLYGALACTURONASE"/>
    <property type="match status" value="1"/>
</dbReference>
<evidence type="ECO:0000256" key="1">
    <source>
        <dbReference type="ARBA" id="ARBA00008834"/>
    </source>
</evidence>
<evidence type="ECO:0000256" key="5">
    <source>
        <dbReference type="SAM" id="SignalP"/>
    </source>
</evidence>
<dbReference type="EMBL" id="WHJH01000001">
    <property type="protein sequence ID" value="NHZ87708.1"/>
    <property type="molecule type" value="Genomic_DNA"/>
</dbReference>
<dbReference type="Proteomes" id="UP000609726">
    <property type="component" value="Unassembled WGS sequence"/>
</dbReference>
<proteinExistence type="inferred from homology"/>
<comment type="caution">
    <text evidence="6">The sequence shown here is derived from an EMBL/GenBank/DDBJ whole genome shotgun (WGS) entry which is preliminary data.</text>
</comment>
<dbReference type="InterPro" id="IPR011050">
    <property type="entry name" value="Pectin_lyase_fold/virulence"/>
</dbReference>